<feature type="domain" description="Mitochondrial splicing suppressor 51-like C-terminal" evidence="2">
    <location>
        <begin position="26"/>
        <end position="126"/>
    </location>
</feature>
<organism evidence="3 4">
    <name type="scientific">Mycena albidolilacea</name>
    <dbReference type="NCBI Taxonomy" id="1033008"/>
    <lineage>
        <taxon>Eukaryota</taxon>
        <taxon>Fungi</taxon>
        <taxon>Dikarya</taxon>
        <taxon>Basidiomycota</taxon>
        <taxon>Agaricomycotina</taxon>
        <taxon>Agaricomycetes</taxon>
        <taxon>Agaricomycetidae</taxon>
        <taxon>Agaricales</taxon>
        <taxon>Marasmiineae</taxon>
        <taxon>Mycenaceae</taxon>
        <taxon>Mycena</taxon>
    </lineage>
</organism>
<gene>
    <name evidence="3" type="ORF">DFH08DRAFT_815168</name>
</gene>
<accession>A0AAD6ZPZ9</accession>
<evidence type="ECO:0000313" key="3">
    <source>
        <dbReference type="EMBL" id="KAJ7331086.1"/>
    </source>
</evidence>
<dbReference type="InterPro" id="IPR052839">
    <property type="entry name" value="Mito_gene_expr_regulator"/>
</dbReference>
<dbReference type="EMBL" id="JARIHO010000036">
    <property type="protein sequence ID" value="KAJ7331086.1"/>
    <property type="molecule type" value="Genomic_DNA"/>
</dbReference>
<feature type="signal peptide" evidence="1">
    <location>
        <begin position="1"/>
        <end position="20"/>
    </location>
</feature>
<proteinExistence type="predicted"/>
<feature type="chain" id="PRO_5041984798" description="Mitochondrial splicing suppressor 51-like C-terminal domain-containing protein" evidence="1">
    <location>
        <begin position="21"/>
        <end position="206"/>
    </location>
</feature>
<keyword evidence="1" id="KW-0732">Signal</keyword>
<protein>
    <recommendedName>
        <fullName evidence="2">Mitochondrial splicing suppressor 51-like C-terminal domain-containing protein</fullName>
    </recommendedName>
</protein>
<keyword evidence="4" id="KW-1185">Reference proteome</keyword>
<sequence length="206" mass="22837">MCLATTACLKFCLRLHQALALSQTVTLKTCSECTQLGRQHIQEHVTECVLLHLNVFHTIIAESIRGSQFQKLDLCIAFNSGVSVVSTHTWLPTLKLLVEGKIPTVFTSFNREEAEGEAALFHAAGAKLHPALGPTRNLGGSMTLGARTETCNSCMRYMHVHCNSRSTKQKSYIRVLVEYCIFTVLESPHLRLPLTLVCAKTELLII</sequence>
<evidence type="ECO:0000256" key="1">
    <source>
        <dbReference type="SAM" id="SignalP"/>
    </source>
</evidence>
<dbReference type="PANTHER" id="PTHR46920">
    <property type="match status" value="1"/>
</dbReference>
<dbReference type="Proteomes" id="UP001218218">
    <property type="component" value="Unassembled WGS sequence"/>
</dbReference>
<dbReference type="PANTHER" id="PTHR46920:SF1">
    <property type="entry name" value="PROTEIN MSS51 HOMOLOG, MITOCHONDRIAL-RELATED"/>
    <property type="match status" value="1"/>
</dbReference>
<name>A0AAD6ZPZ9_9AGAR</name>
<dbReference type="Pfam" id="PF20179">
    <property type="entry name" value="MSS51_C"/>
    <property type="match status" value="1"/>
</dbReference>
<dbReference type="AlphaFoldDB" id="A0AAD6ZPZ9"/>
<dbReference type="InterPro" id="IPR046824">
    <property type="entry name" value="Mss51-like_C"/>
</dbReference>
<reference evidence="3" key="1">
    <citation type="submission" date="2023-03" db="EMBL/GenBank/DDBJ databases">
        <title>Massive genome expansion in bonnet fungi (Mycena s.s.) driven by repeated elements and novel gene families across ecological guilds.</title>
        <authorList>
            <consortium name="Lawrence Berkeley National Laboratory"/>
            <person name="Harder C.B."/>
            <person name="Miyauchi S."/>
            <person name="Viragh M."/>
            <person name="Kuo A."/>
            <person name="Thoen E."/>
            <person name="Andreopoulos B."/>
            <person name="Lu D."/>
            <person name="Skrede I."/>
            <person name="Drula E."/>
            <person name="Henrissat B."/>
            <person name="Morin E."/>
            <person name="Kohler A."/>
            <person name="Barry K."/>
            <person name="LaButti K."/>
            <person name="Morin E."/>
            <person name="Salamov A."/>
            <person name="Lipzen A."/>
            <person name="Mereny Z."/>
            <person name="Hegedus B."/>
            <person name="Baldrian P."/>
            <person name="Stursova M."/>
            <person name="Weitz H."/>
            <person name="Taylor A."/>
            <person name="Grigoriev I.V."/>
            <person name="Nagy L.G."/>
            <person name="Martin F."/>
            <person name="Kauserud H."/>
        </authorList>
    </citation>
    <scope>NUCLEOTIDE SEQUENCE</scope>
    <source>
        <strain evidence="3">CBHHK002</strain>
    </source>
</reference>
<comment type="caution">
    <text evidence="3">The sequence shown here is derived from an EMBL/GenBank/DDBJ whole genome shotgun (WGS) entry which is preliminary data.</text>
</comment>
<evidence type="ECO:0000259" key="2">
    <source>
        <dbReference type="Pfam" id="PF20179"/>
    </source>
</evidence>
<evidence type="ECO:0000313" key="4">
    <source>
        <dbReference type="Proteomes" id="UP001218218"/>
    </source>
</evidence>